<reference evidence="19" key="1">
    <citation type="submission" date="2021-01" db="UniProtKB">
        <authorList>
            <consortium name="EnsemblMetazoa"/>
        </authorList>
    </citation>
    <scope>IDENTIFICATION</scope>
</reference>
<keyword evidence="12" id="KW-0539">Nucleus</keyword>
<dbReference type="Proteomes" id="UP000594262">
    <property type="component" value="Unplaced"/>
</dbReference>
<keyword evidence="5" id="KW-0547">Nucleotide-binding</keyword>
<dbReference type="InterPro" id="IPR050628">
    <property type="entry name" value="SNF2_RAD54_helicase_TF"/>
</dbReference>
<dbReference type="SUPFAM" id="SSF52540">
    <property type="entry name" value="P-loop containing nucleoside triphosphate hydrolases"/>
    <property type="match status" value="2"/>
</dbReference>
<dbReference type="GO" id="GO:0016787">
    <property type="term" value="F:hydrolase activity"/>
    <property type="evidence" value="ECO:0007669"/>
    <property type="project" value="UniProtKB-KW"/>
</dbReference>
<feature type="compositionally biased region" description="Basic and acidic residues" evidence="16">
    <location>
        <begin position="241"/>
        <end position="254"/>
    </location>
</feature>
<keyword evidence="10" id="KW-0238">DNA-binding</keyword>
<feature type="compositionally biased region" description="Basic and acidic residues" evidence="16">
    <location>
        <begin position="117"/>
        <end position="134"/>
    </location>
</feature>
<evidence type="ECO:0000256" key="2">
    <source>
        <dbReference type="ARBA" id="ARBA00007025"/>
    </source>
</evidence>
<dbReference type="RefSeq" id="XP_066912922.1">
    <property type="nucleotide sequence ID" value="XM_067056821.1"/>
</dbReference>
<evidence type="ECO:0000256" key="10">
    <source>
        <dbReference type="ARBA" id="ARBA00023125"/>
    </source>
</evidence>
<dbReference type="InterPro" id="IPR038718">
    <property type="entry name" value="SNF2-like_sf"/>
</dbReference>
<keyword evidence="7" id="KW-0347">Helicase</keyword>
<dbReference type="SMART" id="SM00490">
    <property type="entry name" value="HELICc"/>
    <property type="match status" value="1"/>
</dbReference>
<keyword evidence="4" id="KW-0597">Phosphoprotein</keyword>
<feature type="compositionally biased region" description="Polar residues" evidence="16">
    <location>
        <begin position="261"/>
        <end position="271"/>
    </location>
</feature>
<dbReference type="GO" id="GO:0005737">
    <property type="term" value="C:cytoplasm"/>
    <property type="evidence" value="ECO:0007669"/>
    <property type="project" value="UniProtKB-ARBA"/>
</dbReference>
<evidence type="ECO:0000259" key="17">
    <source>
        <dbReference type="PROSITE" id="PS51192"/>
    </source>
</evidence>
<dbReference type="SMART" id="SM00487">
    <property type="entry name" value="DEXDc"/>
    <property type="match status" value="1"/>
</dbReference>
<evidence type="ECO:0000256" key="14">
    <source>
        <dbReference type="ARBA" id="ARBA00079067"/>
    </source>
</evidence>
<evidence type="ECO:0000256" key="6">
    <source>
        <dbReference type="ARBA" id="ARBA00022801"/>
    </source>
</evidence>
<feature type="compositionally biased region" description="Polar residues" evidence="16">
    <location>
        <begin position="169"/>
        <end position="192"/>
    </location>
</feature>
<dbReference type="EnsemblMetazoa" id="CLYHEMT000578.1">
    <property type="protein sequence ID" value="CLYHEMP000578.1"/>
    <property type="gene ID" value="CLYHEMG000578"/>
</dbReference>
<dbReference type="InterPro" id="IPR014001">
    <property type="entry name" value="Helicase_ATP-bd"/>
</dbReference>
<dbReference type="GO" id="GO:0005524">
    <property type="term" value="F:ATP binding"/>
    <property type="evidence" value="ECO:0007669"/>
    <property type="project" value="UniProtKB-KW"/>
</dbReference>
<keyword evidence="20" id="KW-1185">Reference proteome</keyword>
<dbReference type="PANTHER" id="PTHR45626">
    <property type="entry name" value="TRANSCRIPTION TERMINATION FACTOR 2-RELATED"/>
    <property type="match status" value="1"/>
</dbReference>
<evidence type="ECO:0000313" key="20">
    <source>
        <dbReference type="Proteomes" id="UP000594262"/>
    </source>
</evidence>
<organism evidence="19 20">
    <name type="scientific">Clytia hemisphaerica</name>
    <dbReference type="NCBI Taxonomy" id="252671"/>
    <lineage>
        <taxon>Eukaryota</taxon>
        <taxon>Metazoa</taxon>
        <taxon>Cnidaria</taxon>
        <taxon>Hydrozoa</taxon>
        <taxon>Hydroidolina</taxon>
        <taxon>Leptothecata</taxon>
        <taxon>Obeliida</taxon>
        <taxon>Clytiidae</taxon>
        <taxon>Clytia</taxon>
    </lineage>
</organism>
<dbReference type="InterPro" id="IPR000330">
    <property type="entry name" value="SNF2_N"/>
</dbReference>
<dbReference type="InterPro" id="IPR049730">
    <property type="entry name" value="SNF2/RAD54-like_C"/>
</dbReference>
<evidence type="ECO:0000256" key="16">
    <source>
        <dbReference type="SAM" id="MobiDB-lite"/>
    </source>
</evidence>
<comment type="similarity">
    <text evidence="2">Belongs to the SNF2/RAD54 helicase family.</text>
</comment>
<dbReference type="Pfam" id="PF00271">
    <property type="entry name" value="Helicase_C"/>
    <property type="match status" value="1"/>
</dbReference>
<dbReference type="InterPro" id="IPR001650">
    <property type="entry name" value="Helicase_C-like"/>
</dbReference>
<dbReference type="Gene3D" id="3.40.50.10810">
    <property type="entry name" value="Tandem AAA-ATPase domain"/>
    <property type="match status" value="1"/>
</dbReference>
<feature type="compositionally biased region" description="Basic and acidic residues" evidence="16">
    <location>
        <begin position="142"/>
        <end position="168"/>
    </location>
</feature>
<evidence type="ECO:0000256" key="11">
    <source>
        <dbReference type="ARBA" id="ARBA00023163"/>
    </source>
</evidence>
<evidence type="ECO:0000313" key="19">
    <source>
        <dbReference type="EnsemblMetazoa" id="CLYHEMP000578.1"/>
    </source>
</evidence>
<evidence type="ECO:0000256" key="13">
    <source>
        <dbReference type="ARBA" id="ARBA00070113"/>
    </source>
</evidence>
<dbReference type="Pfam" id="PF00176">
    <property type="entry name" value="SNF2-rel_dom"/>
    <property type="match status" value="1"/>
</dbReference>
<feature type="domain" description="Helicase ATP-binding" evidence="17">
    <location>
        <begin position="484"/>
        <end position="689"/>
    </location>
</feature>
<evidence type="ECO:0000256" key="9">
    <source>
        <dbReference type="ARBA" id="ARBA00023015"/>
    </source>
</evidence>
<dbReference type="GO" id="GO:0008094">
    <property type="term" value="F:ATP-dependent activity, acting on DNA"/>
    <property type="evidence" value="ECO:0007669"/>
    <property type="project" value="UniProtKB-ARBA"/>
</dbReference>
<feature type="domain" description="Helicase C-terminal" evidence="18">
    <location>
        <begin position="889"/>
        <end position="1055"/>
    </location>
</feature>
<evidence type="ECO:0000256" key="7">
    <source>
        <dbReference type="ARBA" id="ARBA00022806"/>
    </source>
</evidence>
<dbReference type="OrthoDB" id="423559at2759"/>
<dbReference type="Gene3D" id="3.40.50.300">
    <property type="entry name" value="P-loop containing nucleotide triphosphate hydrolases"/>
    <property type="match status" value="1"/>
</dbReference>
<dbReference type="GO" id="GO:0004386">
    <property type="term" value="F:helicase activity"/>
    <property type="evidence" value="ECO:0007669"/>
    <property type="project" value="UniProtKB-KW"/>
</dbReference>
<evidence type="ECO:0000256" key="4">
    <source>
        <dbReference type="ARBA" id="ARBA00022553"/>
    </source>
</evidence>
<dbReference type="GO" id="GO:0006353">
    <property type="term" value="P:DNA-templated transcription termination"/>
    <property type="evidence" value="ECO:0007669"/>
    <property type="project" value="UniProtKB-KW"/>
</dbReference>
<evidence type="ECO:0000259" key="18">
    <source>
        <dbReference type="PROSITE" id="PS51194"/>
    </source>
</evidence>
<evidence type="ECO:0000256" key="3">
    <source>
        <dbReference type="ARBA" id="ARBA00022472"/>
    </source>
</evidence>
<comment type="subcellular location">
    <subcellularLocation>
        <location evidence="1">Nucleus</location>
    </subcellularLocation>
</comment>
<keyword evidence="9" id="KW-0805">Transcription regulation</keyword>
<dbReference type="GeneID" id="136800200"/>
<dbReference type="PROSITE" id="PS51192">
    <property type="entry name" value="HELICASE_ATP_BIND_1"/>
    <property type="match status" value="1"/>
</dbReference>
<feature type="compositionally biased region" description="Low complexity" evidence="16">
    <location>
        <begin position="212"/>
        <end position="227"/>
    </location>
</feature>
<dbReference type="CDD" id="cd18793">
    <property type="entry name" value="SF2_C_SNF"/>
    <property type="match status" value="1"/>
</dbReference>
<dbReference type="PANTHER" id="PTHR45626:SF50">
    <property type="entry name" value="TRANSCRIPTION TERMINATION FACTOR 2"/>
    <property type="match status" value="1"/>
</dbReference>
<dbReference type="InterPro" id="IPR027417">
    <property type="entry name" value="P-loop_NTPase"/>
</dbReference>
<keyword evidence="11" id="KW-0804">Transcription</keyword>
<feature type="region of interest" description="Disordered" evidence="16">
    <location>
        <begin position="117"/>
        <end position="309"/>
    </location>
</feature>
<protein>
    <recommendedName>
        <fullName evidence="13">Transcription termination factor 2</fullName>
    </recommendedName>
    <alternativeName>
        <fullName evidence="15">RNA polymerase II termination factor</fullName>
    </alternativeName>
    <alternativeName>
        <fullName evidence="14">Transcription release factor 2</fullName>
    </alternativeName>
</protein>
<proteinExistence type="inferred from homology"/>
<evidence type="ECO:0000256" key="12">
    <source>
        <dbReference type="ARBA" id="ARBA00023242"/>
    </source>
</evidence>
<sequence length="1063" mass="119284">MAGSLTAKTLKEIPSCPQHGPCFVKTGTKPASFGLCFFICSKCSFSKTAPKDFKTVCPKHEQLVELKAVNHDKTTTALRCYFRCIQGKQLGERWCGHQLVPVNNPKPIDKLKDVTNTHDAVKDKEQPAKPKQKEPIQNIPKTNRESDNSKHTNKDVRTEPSSEDEKASSNKNSNEDQLLSTANTKSSTNDKQAASEANKDNNKPNDVIKIPSSDSVSVENQSEESSVLPHSFYEMRSSRSRVSDVSDASSHDSSHSSTTSEYFQQEQNKVINSSSTTSNNKQTIEILSSDEDEDDGLPKAISSSTASNNKQLAEEFSHMNIMDAASHERELKTLEFTLKGQQQLLKFFGPKTADGGQKMKDKIDQITKRIDYLHSHPPEPGSETDDSSLKVQLPSMGAKMLDHPPPPPMQATAMTGHGAQKEYFGGRMTSKRLQEVGKMTKEAIEHLHKSLDTCPAPHEEAEDPEKLKVTLMTHQRQALAWLTWRETQIPSGGILADDMGLGKTLTMISLTLKSKQKNLSKLTELPKDSKLIKSKSTIIVCPASLVHQWHKEIEKRVEKLQLRVHLYHGPNRETRPNRLVNYDIVVTTYNIVSIEGKPFIEEEKEKNNKPALGEWLDSTQPKKAESGPIFKVFWRRIILDEGHTIKNHKTNVSIAICSLEAESRWVVTGTPIQNNTMDLYSLIKFLRVSPFNELKFWKHEVDNKTASGRKRMNSIVTSILLRRTKDQNDAKTGKPLVSLPKRSCIVHKLKLSESEKDVYEVMQKFSKNMFTQFMNSKKDGESTSSKKHQLSDSEMPKEILGMDVDELLKMIGLSVVNARNAGCLLVLVLRLRQCCSHMSLMCQPLDSDLCKSEGIDIPLEEQLGNMSIDESSPMFSRPTEFKGGYASTKIQTLLKELKSMGRTSQTRKPIKSVVVSQWTRMLEIVASHLKRSGIKYEFITGSVNAKKRADIVEDFNNEIDPQVMLVSLKAGGVGLNLIGGSHLFLMDQHWNPSLEDQACDRIYRVGQLNDCVIHKFLCEDTVEERIVQLQEKKKALADTVLYGGKSQKLTLDDLKLIFGIGSR</sequence>
<name>A0A7M5UZ03_9CNID</name>
<keyword evidence="6" id="KW-0378">Hydrolase</keyword>
<evidence type="ECO:0000256" key="1">
    <source>
        <dbReference type="ARBA" id="ARBA00004123"/>
    </source>
</evidence>
<dbReference type="GO" id="GO:0006281">
    <property type="term" value="P:DNA repair"/>
    <property type="evidence" value="ECO:0007669"/>
    <property type="project" value="TreeGrafter"/>
</dbReference>
<evidence type="ECO:0000256" key="15">
    <source>
        <dbReference type="ARBA" id="ARBA00082628"/>
    </source>
</evidence>
<dbReference type="AlphaFoldDB" id="A0A7M5UZ03"/>
<dbReference type="FunFam" id="3.40.50.10810:FF:000043">
    <property type="entry name" value="Transcription termination factor 2"/>
    <property type="match status" value="1"/>
</dbReference>
<dbReference type="GO" id="GO:0003677">
    <property type="term" value="F:DNA binding"/>
    <property type="evidence" value="ECO:0007669"/>
    <property type="project" value="UniProtKB-KW"/>
</dbReference>
<dbReference type="PROSITE" id="PS51194">
    <property type="entry name" value="HELICASE_CTER"/>
    <property type="match status" value="1"/>
</dbReference>
<accession>A0A7M5UZ03</accession>
<evidence type="ECO:0000256" key="5">
    <source>
        <dbReference type="ARBA" id="ARBA00022741"/>
    </source>
</evidence>
<keyword evidence="3" id="KW-0806">Transcription termination</keyword>
<dbReference type="GO" id="GO:0005634">
    <property type="term" value="C:nucleus"/>
    <property type="evidence" value="ECO:0007669"/>
    <property type="project" value="UniProtKB-SubCell"/>
</dbReference>
<keyword evidence="8" id="KW-0067">ATP-binding</keyword>
<evidence type="ECO:0000256" key="8">
    <source>
        <dbReference type="ARBA" id="ARBA00022840"/>
    </source>
</evidence>